<evidence type="ECO:0000259" key="8">
    <source>
        <dbReference type="Pfam" id="PF00082"/>
    </source>
</evidence>
<evidence type="ECO:0000256" key="2">
    <source>
        <dbReference type="ARBA" id="ARBA00022670"/>
    </source>
</evidence>
<dbReference type="Gene3D" id="3.40.50.200">
    <property type="entry name" value="Peptidase S8/S53 domain"/>
    <property type="match status" value="1"/>
</dbReference>
<reference evidence="9 10" key="1">
    <citation type="submission" date="2021-01" db="EMBL/GenBank/DDBJ databases">
        <title>Whole genome shotgun sequence of Actinoplanes deccanensis NBRC 13994.</title>
        <authorList>
            <person name="Komaki H."/>
            <person name="Tamura T."/>
        </authorList>
    </citation>
    <scope>NUCLEOTIDE SEQUENCE [LARGE SCALE GENOMIC DNA]</scope>
    <source>
        <strain evidence="9 10">NBRC 13994</strain>
    </source>
</reference>
<evidence type="ECO:0000256" key="1">
    <source>
        <dbReference type="ARBA" id="ARBA00011073"/>
    </source>
</evidence>
<dbReference type="EMBL" id="BOMI01000002">
    <property type="protein sequence ID" value="GID71492.1"/>
    <property type="molecule type" value="Genomic_DNA"/>
</dbReference>
<evidence type="ECO:0000256" key="3">
    <source>
        <dbReference type="ARBA" id="ARBA00022801"/>
    </source>
</evidence>
<evidence type="ECO:0000313" key="9">
    <source>
        <dbReference type="EMBL" id="GID71492.1"/>
    </source>
</evidence>
<keyword evidence="2 5" id="KW-0645">Protease</keyword>
<dbReference type="PROSITE" id="PS00136">
    <property type="entry name" value="SUBTILASE_ASP"/>
    <property type="match status" value="1"/>
</dbReference>
<dbReference type="PROSITE" id="PS00137">
    <property type="entry name" value="SUBTILASE_HIS"/>
    <property type="match status" value="1"/>
</dbReference>
<dbReference type="CDD" id="cd04077">
    <property type="entry name" value="Peptidases_S8_PCSK9_ProteinaseK_like"/>
    <property type="match status" value="1"/>
</dbReference>
<feature type="signal peptide" evidence="7">
    <location>
        <begin position="1"/>
        <end position="36"/>
    </location>
</feature>
<dbReference type="Gene3D" id="2.60.40.10">
    <property type="entry name" value="Immunoglobulins"/>
    <property type="match status" value="2"/>
</dbReference>
<organism evidence="9 10">
    <name type="scientific">Paractinoplanes deccanensis</name>
    <dbReference type="NCBI Taxonomy" id="113561"/>
    <lineage>
        <taxon>Bacteria</taxon>
        <taxon>Bacillati</taxon>
        <taxon>Actinomycetota</taxon>
        <taxon>Actinomycetes</taxon>
        <taxon>Micromonosporales</taxon>
        <taxon>Micromonosporaceae</taxon>
        <taxon>Paractinoplanes</taxon>
    </lineage>
</organism>
<comment type="similarity">
    <text evidence="1 5 6">Belongs to the peptidase S8 family.</text>
</comment>
<feature type="domain" description="Peptidase S8/S53" evidence="8">
    <location>
        <begin position="147"/>
        <end position="372"/>
    </location>
</feature>
<dbReference type="PRINTS" id="PR00723">
    <property type="entry name" value="SUBTILISIN"/>
</dbReference>
<dbReference type="InterPro" id="IPR013783">
    <property type="entry name" value="Ig-like_fold"/>
</dbReference>
<keyword evidence="3 5" id="KW-0378">Hydrolase</keyword>
<feature type="active site" description="Charge relay system" evidence="5">
    <location>
        <position position="149"/>
    </location>
</feature>
<dbReference type="SUPFAM" id="SSF52743">
    <property type="entry name" value="Subtilisin-like"/>
    <property type="match status" value="1"/>
</dbReference>
<dbReference type="Pfam" id="PF05345">
    <property type="entry name" value="He_PIG"/>
    <property type="match status" value="2"/>
</dbReference>
<keyword evidence="10" id="KW-1185">Reference proteome</keyword>
<keyword evidence="7" id="KW-0732">Signal</keyword>
<dbReference type="PROSITE" id="PS51892">
    <property type="entry name" value="SUBTILASE"/>
    <property type="match status" value="1"/>
</dbReference>
<dbReference type="Proteomes" id="UP000609879">
    <property type="component" value="Unassembled WGS sequence"/>
</dbReference>
<dbReference type="SUPFAM" id="SSF54897">
    <property type="entry name" value="Protease propeptides/inhibitors"/>
    <property type="match status" value="1"/>
</dbReference>
<dbReference type="InterPro" id="IPR022398">
    <property type="entry name" value="Peptidase_S8_His-AS"/>
</dbReference>
<accession>A0ABQ3XUT4</accession>
<feature type="active site" description="Charge relay system" evidence="5">
    <location>
        <position position="335"/>
    </location>
</feature>
<protein>
    <recommendedName>
        <fullName evidence="8">Peptidase S8/S53 domain-containing protein</fullName>
    </recommendedName>
</protein>
<proteinExistence type="inferred from homology"/>
<evidence type="ECO:0000313" key="10">
    <source>
        <dbReference type="Proteomes" id="UP000609879"/>
    </source>
</evidence>
<dbReference type="InterPro" id="IPR000209">
    <property type="entry name" value="Peptidase_S8/S53_dom"/>
</dbReference>
<sequence>MSAPSSDPTAMRKRTFGTLVTAAVVAVAGTAVPASAAVAEGQVIGAGAPGAIPGRYIVTLDANAPAGDVAAMAAGGDGVFVAEMSARQARRLAADPEVRFVEQDRLVRLEGTQRNPGWGLDRIDQRPAKLSKTYTPTDDGSAVHAYVLDTGIRTTHAEFAGGRATSGFDFIGNDTVASDCNGHGTHVAGTIGGTHYGVAKKVRLVAVRVLDCAGEGSLSQVISGVDWVTANAVKPAVANMSMGGGYSPALEAAVQRSINAGITYVVAAGNENANATNSSPAGLPAAVTVGATNSKDRRAAFSNYGASLDLFAPGAGIRSAYASSNTATALMDGTSMASPHVAGAAALALDANPGMSPAQVRNYLVTYSTKSKVKDPHGSPNRLLFVPKPPARPTIKSSTVVVAANRAATIALSSSRKGTWALTAGRLPTGLKLSTAGVITGTPTARGTAKVTVRLTDFVPYAVTKTLTVTVRNTVPVINPLTFPRATAGAPYSATLSVADARTGTWSVSAGALPEGLELLPSGTVSGTPATAGSATFTAAFADTWGNRVIRTHTIDVIDQ</sequence>
<name>A0ABQ3XUT4_9ACTN</name>
<evidence type="ECO:0000256" key="7">
    <source>
        <dbReference type="SAM" id="SignalP"/>
    </source>
</evidence>
<dbReference type="InterPro" id="IPR036852">
    <property type="entry name" value="Peptidase_S8/S53_dom_sf"/>
</dbReference>
<evidence type="ECO:0000256" key="4">
    <source>
        <dbReference type="ARBA" id="ARBA00022825"/>
    </source>
</evidence>
<evidence type="ECO:0000256" key="5">
    <source>
        <dbReference type="PROSITE-ProRule" id="PRU01240"/>
    </source>
</evidence>
<feature type="chain" id="PRO_5045633544" description="Peptidase S8/S53 domain-containing protein" evidence="7">
    <location>
        <begin position="37"/>
        <end position="560"/>
    </location>
</feature>
<dbReference type="PANTHER" id="PTHR43806">
    <property type="entry name" value="PEPTIDASE S8"/>
    <property type="match status" value="1"/>
</dbReference>
<evidence type="ECO:0000256" key="6">
    <source>
        <dbReference type="RuleBase" id="RU003355"/>
    </source>
</evidence>
<keyword evidence="4 5" id="KW-0720">Serine protease</keyword>
<dbReference type="InterPro" id="IPR023828">
    <property type="entry name" value="Peptidase_S8_Ser-AS"/>
</dbReference>
<dbReference type="InterPro" id="IPR023827">
    <property type="entry name" value="Peptidase_S8_Asp-AS"/>
</dbReference>
<gene>
    <name evidence="9" type="ORF">Ade02nite_01330</name>
</gene>
<dbReference type="InterPro" id="IPR050131">
    <property type="entry name" value="Peptidase_S8_subtilisin-like"/>
</dbReference>
<dbReference type="PANTHER" id="PTHR43806:SF11">
    <property type="entry name" value="CEREVISIN-RELATED"/>
    <property type="match status" value="1"/>
</dbReference>
<dbReference type="InterPro" id="IPR015500">
    <property type="entry name" value="Peptidase_S8_subtilisin-rel"/>
</dbReference>
<feature type="active site" description="Charge relay system" evidence="5">
    <location>
        <position position="183"/>
    </location>
</feature>
<dbReference type="Pfam" id="PF00082">
    <property type="entry name" value="Peptidase_S8"/>
    <property type="match status" value="1"/>
</dbReference>
<dbReference type="PROSITE" id="PS00138">
    <property type="entry name" value="SUBTILASE_SER"/>
    <property type="match status" value="1"/>
</dbReference>
<dbReference type="InterPro" id="IPR034193">
    <property type="entry name" value="PCSK9_ProteinaseK-like"/>
</dbReference>
<comment type="caution">
    <text evidence="9">The sequence shown here is derived from an EMBL/GenBank/DDBJ whole genome shotgun (WGS) entry which is preliminary data.</text>
</comment>